<protein>
    <recommendedName>
        <fullName evidence="4">Glycosyltransferase RgtA/B/C/D-like domain-containing protein</fullName>
    </recommendedName>
</protein>
<feature type="transmembrane region" description="Helical" evidence="1">
    <location>
        <begin position="383"/>
        <end position="401"/>
    </location>
</feature>
<feature type="transmembrane region" description="Helical" evidence="1">
    <location>
        <begin position="256"/>
        <end position="284"/>
    </location>
</feature>
<feature type="transmembrane region" description="Helical" evidence="1">
    <location>
        <begin position="407"/>
        <end position="423"/>
    </location>
</feature>
<feature type="transmembrane region" description="Helical" evidence="1">
    <location>
        <begin position="344"/>
        <end position="371"/>
    </location>
</feature>
<evidence type="ECO:0000313" key="2">
    <source>
        <dbReference type="EMBL" id="QGM99574.1"/>
    </source>
</evidence>
<sequence length="592" mass="61977">MSLAASVASREARLPAIVVIMVALILSAALSFSRAEIVWRTGAFFDSDDAMRAAQLRDFLSGQSWFDLTAHRLDPPSGLPMHWSRIVDVPLAGLDLFFSKFLAPEYAERATRLVFPFALLAALFAVAGWLGRILSSAAAGLAAIWLVMLSGAMFLQFAPGRIDHHAPQIVTLALAFGFFLQGLDPKGAWRLAAAAALMALSFAISLENLPFFVVLIAALPTLFIIDGARAPLLWFSAGALAAFPSLYAAINPRAAWFASACDAFSFVHLAALFAGALSLGAVALLAPRLATIRARIFAVGAAGAATGATVLLIAPRCIGDPLGGLDPLLRDLWLSHVVEAKPLFSLYATAPGMVVATAAPVALGLAAALGFALKTEGVVRRRWLLAAAVIAIGFAAGLWQIRVFTSVTPLAMIPLAVAIVALVERLDVGRALRVALAAAIAMFLSPIGLAVALPSKDDPDTVAERACLSPEVFAPLASLPASRVAGSFDLGSHLLAHTPHSVFAAPYHRDNRGNRIVADAFTAAPEQAEAILRNAGADLVVWCARAKQPSSLVTAAPNGLAAMLARGEAPAWLDRKSAPGASLLVFALRPVK</sequence>
<feature type="transmembrane region" description="Helical" evidence="1">
    <location>
        <begin position="296"/>
        <end position="314"/>
    </location>
</feature>
<dbReference type="AlphaFoldDB" id="A0A6B8M699"/>
<feature type="transmembrane region" description="Helical" evidence="1">
    <location>
        <begin position="113"/>
        <end position="131"/>
    </location>
</feature>
<keyword evidence="1" id="KW-0472">Membrane</keyword>
<feature type="transmembrane region" description="Helical" evidence="1">
    <location>
        <begin position="137"/>
        <end position="158"/>
    </location>
</feature>
<dbReference type="KEGG" id="mpar:F7D14_05640"/>
<reference evidence="2 3" key="1">
    <citation type="submission" date="2019-09" db="EMBL/GenBank/DDBJ databases">
        <title>Isolation and complete genome sequencing of Methylocystis species.</title>
        <authorList>
            <person name="Rumah B.L."/>
            <person name="Stead C.E."/>
            <person name="Stevens B.C."/>
            <person name="Minton N.P."/>
            <person name="Grosse-Honebrink A."/>
            <person name="Zhang Y."/>
        </authorList>
    </citation>
    <scope>NUCLEOTIDE SEQUENCE [LARGE SCALE GENOMIC DNA]</scope>
    <source>
        <strain evidence="2 3">BRCS2</strain>
    </source>
</reference>
<evidence type="ECO:0000313" key="3">
    <source>
        <dbReference type="Proteomes" id="UP000422569"/>
    </source>
</evidence>
<keyword evidence="1" id="KW-0812">Transmembrane</keyword>
<evidence type="ECO:0000256" key="1">
    <source>
        <dbReference type="SAM" id="Phobius"/>
    </source>
</evidence>
<keyword evidence="3" id="KW-1185">Reference proteome</keyword>
<accession>A0A6B8M699</accession>
<keyword evidence="1" id="KW-1133">Transmembrane helix</keyword>
<feature type="transmembrane region" description="Helical" evidence="1">
    <location>
        <begin position="232"/>
        <end position="250"/>
    </location>
</feature>
<organism evidence="2 3">
    <name type="scientific">Methylocystis parvus</name>
    <dbReference type="NCBI Taxonomy" id="134"/>
    <lineage>
        <taxon>Bacteria</taxon>
        <taxon>Pseudomonadati</taxon>
        <taxon>Pseudomonadota</taxon>
        <taxon>Alphaproteobacteria</taxon>
        <taxon>Hyphomicrobiales</taxon>
        <taxon>Methylocystaceae</taxon>
        <taxon>Methylocystis</taxon>
    </lineage>
</organism>
<gene>
    <name evidence="2" type="ORF">F7D14_05640</name>
</gene>
<name>A0A6B8M699_9HYPH</name>
<evidence type="ECO:0008006" key="4">
    <source>
        <dbReference type="Google" id="ProtNLM"/>
    </source>
</evidence>
<dbReference type="EMBL" id="CP044331">
    <property type="protein sequence ID" value="QGM99574.1"/>
    <property type="molecule type" value="Genomic_DNA"/>
</dbReference>
<proteinExistence type="predicted"/>
<feature type="transmembrane region" description="Helical" evidence="1">
    <location>
        <begin position="435"/>
        <end position="453"/>
    </location>
</feature>
<feature type="transmembrane region" description="Helical" evidence="1">
    <location>
        <begin position="12"/>
        <end position="32"/>
    </location>
</feature>
<feature type="transmembrane region" description="Helical" evidence="1">
    <location>
        <begin position="165"/>
        <end position="183"/>
    </location>
</feature>
<dbReference type="Proteomes" id="UP000422569">
    <property type="component" value="Chromosome"/>
</dbReference>
<feature type="transmembrane region" description="Helical" evidence="1">
    <location>
        <begin position="195"/>
        <end position="225"/>
    </location>
</feature>